<protein>
    <submittedName>
        <fullName evidence="2">Uncharacterized protein</fullName>
    </submittedName>
</protein>
<sequence length="41" mass="4529">MLRTAIRQRLSVGYAFPSDVAVGAPAWYVVLGLVFVDSYHC</sequence>
<organism evidence="2 3">
    <name type="scientific">Nocardia africana</name>
    <dbReference type="NCBI Taxonomy" id="134964"/>
    <lineage>
        <taxon>Bacteria</taxon>
        <taxon>Bacillati</taxon>
        <taxon>Actinomycetota</taxon>
        <taxon>Actinomycetes</taxon>
        <taxon>Mycobacteriales</taxon>
        <taxon>Nocardiaceae</taxon>
        <taxon>Nocardia</taxon>
    </lineage>
</organism>
<gene>
    <name evidence="2" type="ORF">NCTC13184_00054</name>
</gene>
<dbReference type="AlphaFoldDB" id="A0A378WK77"/>
<evidence type="ECO:0000256" key="1">
    <source>
        <dbReference type="SAM" id="Phobius"/>
    </source>
</evidence>
<keyword evidence="1" id="KW-1133">Transmembrane helix</keyword>
<proteinExistence type="predicted"/>
<evidence type="ECO:0000313" key="2">
    <source>
        <dbReference type="EMBL" id="SUA40733.1"/>
    </source>
</evidence>
<evidence type="ECO:0000313" key="3">
    <source>
        <dbReference type="Proteomes" id="UP000255082"/>
    </source>
</evidence>
<feature type="transmembrane region" description="Helical" evidence="1">
    <location>
        <begin position="12"/>
        <end position="36"/>
    </location>
</feature>
<keyword evidence="1" id="KW-0472">Membrane</keyword>
<reference evidence="2 3" key="1">
    <citation type="submission" date="2018-06" db="EMBL/GenBank/DDBJ databases">
        <authorList>
            <consortium name="Pathogen Informatics"/>
            <person name="Doyle S."/>
        </authorList>
    </citation>
    <scope>NUCLEOTIDE SEQUENCE [LARGE SCALE GENOMIC DNA]</scope>
    <source>
        <strain evidence="2 3">NCTC13184</strain>
    </source>
</reference>
<dbReference type="EMBL" id="UGRU01000001">
    <property type="protein sequence ID" value="SUA40733.1"/>
    <property type="molecule type" value="Genomic_DNA"/>
</dbReference>
<accession>A0A378WK77</accession>
<keyword evidence="1" id="KW-0812">Transmembrane</keyword>
<name>A0A378WK77_9NOCA</name>
<dbReference type="Proteomes" id="UP000255082">
    <property type="component" value="Unassembled WGS sequence"/>
</dbReference>